<keyword evidence="1" id="KW-0472">Membrane</keyword>
<keyword evidence="1" id="KW-1133">Transmembrane helix</keyword>
<proteinExistence type="predicted"/>
<comment type="caution">
    <text evidence="2">The sequence shown here is derived from an EMBL/GenBank/DDBJ whole genome shotgun (WGS) entry which is preliminary data.</text>
</comment>
<name>V4R409_9HYPH</name>
<keyword evidence="1" id="KW-0812">Transmembrane</keyword>
<accession>V4R409</accession>
<keyword evidence="3" id="KW-1185">Reference proteome</keyword>
<sequence>MSNLETILLLSMAPVGALIIGALVYYQARREEKRHLR</sequence>
<evidence type="ECO:0000313" key="3">
    <source>
        <dbReference type="Proteomes" id="UP000017819"/>
    </source>
</evidence>
<gene>
    <name evidence="2" type="ORF">N177_0481</name>
</gene>
<feature type="transmembrane region" description="Helical" evidence="1">
    <location>
        <begin position="6"/>
        <end position="28"/>
    </location>
</feature>
<dbReference type="EMBL" id="AWXZ01000013">
    <property type="protein sequence ID" value="ESR26697.1"/>
    <property type="molecule type" value="Genomic_DNA"/>
</dbReference>
<evidence type="ECO:0000313" key="2">
    <source>
        <dbReference type="EMBL" id="ESR26697.1"/>
    </source>
</evidence>
<protein>
    <submittedName>
        <fullName evidence="2">Uncharacterized protein</fullName>
    </submittedName>
</protein>
<evidence type="ECO:0000256" key="1">
    <source>
        <dbReference type="SAM" id="Phobius"/>
    </source>
</evidence>
<dbReference type="AlphaFoldDB" id="V4R409"/>
<reference evidence="2 3" key="1">
    <citation type="journal article" date="2014" name="Genome Announc.">
        <title>Draft Genome Sequence of Lutibaculum baratangense Strain AMV1T, Isolated from a Mud Volcano in Andamans, India.</title>
        <authorList>
            <person name="Singh A."/>
            <person name="Sreenivas A."/>
            <person name="Sathyanarayana Reddy G."/>
            <person name="Pinnaka A.K."/>
            <person name="Shivaji S."/>
        </authorList>
    </citation>
    <scope>NUCLEOTIDE SEQUENCE [LARGE SCALE GENOMIC DNA]</scope>
    <source>
        <strain evidence="2 3">AMV1</strain>
    </source>
</reference>
<organism evidence="2 3">
    <name type="scientific">Lutibaculum baratangense AMV1</name>
    <dbReference type="NCBI Taxonomy" id="631454"/>
    <lineage>
        <taxon>Bacteria</taxon>
        <taxon>Pseudomonadati</taxon>
        <taxon>Pseudomonadota</taxon>
        <taxon>Alphaproteobacteria</taxon>
        <taxon>Hyphomicrobiales</taxon>
        <taxon>Tepidamorphaceae</taxon>
        <taxon>Lutibaculum</taxon>
    </lineage>
</organism>
<dbReference type="Proteomes" id="UP000017819">
    <property type="component" value="Unassembled WGS sequence"/>
</dbReference>